<reference evidence="3" key="1">
    <citation type="journal article" date="2015" name="Nat. Plants">
        <title>Genome expansion of Arabis alpina linked with retrotransposition and reduced symmetric DNA methylation.</title>
        <authorList>
            <person name="Willing E.M."/>
            <person name="Rawat V."/>
            <person name="Mandakova T."/>
            <person name="Maumus F."/>
            <person name="James G.V."/>
            <person name="Nordstroem K.J."/>
            <person name="Becker C."/>
            <person name="Warthmann N."/>
            <person name="Chica C."/>
            <person name="Szarzynska B."/>
            <person name="Zytnicki M."/>
            <person name="Albani M.C."/>
            <person name="Kiefer C."/>
            <person name="Bergonzi S."/>
            <person name="Castaings L."/>
            <person name="Mateos J.L."/>
            <person name="Berns M.C."/>
            <person name="Bujdoso N."/>
            <person name="Piofczyk T."/>
            <person name="de Lorenzo L."/>
            <person name="Barrero-Sicilia C."/>
            <person name="Mateos I."/>
            <person name="Piednoel M."/>
            <person name="Hagmann J."/>
            <person name="Chen-Min-Tao R."/>
            <person name="Iglesias-Fernandez R."/>
            <person name="Schuster S.C."/>
            <person name="Alonso-Blanco C."/>
            <person name="Roudier F."/>
            <person name="Carbonero P."/>
            <person name="Paz-Ares J."/>
            <person name="Davis S.J."/>
            <person name="Pecinka A."/>
            <person name="Quesneville H."/>
            <person name="Colot V."/>
            <person name="Lysak M.A."/>
            <person name="Weigel D."/>
            <person name="Coupland G."/>
            <person name="Schneeberger K."/>
        </authorList>
    </citation>
    <scope>NUCLEOTIDE SEQUENCE [LARGE SCALE GENOMIC DNA]</scope>
    <source>
        <strain evidence="3">cv. Pajares</strain>
    </source>
</reference>
<feature type="domain" description="F-box" evidence="1">
    <location>
        <begin position="12"/>
        <end position="60"/>
    </location>
</feature>
<dbReference type="Pfam" id="PF00646">
    <property type="entry name" value="F-box"/>
    <property type="match status" value="1"/>
</dbReference>
<dbReference type="Gramene" id="KFK34158">
    <property type="protein sequence ID" value="KFK34158"/>
    <property type="gene ID" value="AALP_AA5G108000"/>
</dbReference>
<sequence>MASRKVVDSGFRISISSLPDEVLGNILSLLPTKLAVSTSVLSKRWRNLLSLVNTLDFDDSTILYPNRESDLPHGCFFDFVDKTLALLIDSPIKKFSLKCQQKLDTSRVELWIRSVLERGFLELHLTSQEDHCIDSEFFTSNTLVNLTLSNGFYLEEGDCLPHDSVFFPALKILSLIATGYGSDYMFNSLISGCPVLEELFIRYGDGSHGDDWMVSVSGQSIKRMTIFCDFSKEEIEIDQTSVLFETPSLLYLDYSGYVQQHYTVDFGSLLEARLDLRLWESTIHNYDDHENNNPLDVFGDVTNLVAGLSNVKSLHLSSHFLEVLHLCCKSIPLFSNLTDLSFESDEKQGWQVLPLLLKNSPILETLVIKGLVHKVTDKCGDVCACIQQKNEEEEEEECWKCQVKMLEVSVYGGTCTELKQMRHFLEKLKCLEIVKIGIQQENNNHDEYMRVTDDLLKLPRVSSKCQIQFYMIM</sequence>
<dbReference type="EMBL" id="CM002873">
    <property type="protein sequence ID" value="KFK34158.1"/>
    <property type="molecule type" value="Genomic_DNA"/>
</dbReference>
<keyword evidence="3" id="KW-1185">Reference proteome</keyword>
<evidence type="ECO:0000313" key="2">
    <source>
        <dbReference type="EMBL" id="KFK34158.1"/>
    </source>
</evidence>
<dbReference type="Gene3D" id="1.20.1280.50">
    <property type="match status" value="1"/>
</dbReference>
<dbReference type="InterPro" id="IPR001810">
    <property type="entry name" value="F-box_dom"/>
</dbReference>
<dbReference type="PANTHER" id="PTHR31293:SF12">
    <property type="entry name" value="RNI-LIKE SUPERFAMILY PROTEIN"/>
    <property type="match status" value="1"/>
</dbReference>
<dbReference type="PANTHER" id="PTHR31293">
    <property type="entry name" value="RNI-LIKE SUPERFAMILY PROTEIN"/>
    <property type="match status" value="1"/>
</dbReference>
<dbReference type="AlphaFoldDB" id="A0A087GWA6"/>
<dbReference type="SMART" id="SM00579">
    <property type="entry name" value="FBD"/>
    <property type="match status" value="1"/>
</dbReference>
<dbReference type="Proteomes" id="UP000029120">
    <property type="component" value="Chromosome 5"/>
</dbReference>
<dbReference type="InterPro" id="IPR006566">
    <property type="entry name" value="FBD"/>
</dbReference>
<protein>
    <recommendedName>
        <fullName evidence="1">F-box domain-containing protein</fullName>
    </recommendedName>
</protein>
<name>A0A087GWA6_ARAAL</name>
<evidence type="ECO:0000313" key="3">
    <source>
        <dbReference type="Proteomes" id="UP000029120"/>
    </source>
</evidence>
<dbReference type="OrthoDB" id="612216at2759"/>
<dbReference type="CDD" id="cd22160">
    <property type="entry name" value="F-box_AtFBL13-like"/>
    <property type="match status" value="1"/>
</dbReference>
<dbReference type="Pfam" id="PF24758">
    <property type="entry name" value="LRR_At5g56370"/>
    <property type="match status" value="1"/>
</dbReference>
<organism evidence="2 3">
    <name type="scientific">Arabis alpina</name>
    <name type="common">Alpine rock-cress</name>
    <dbReference type="NCBI Taxonomy" id="50452"/>
    <lineage>
        <taxon>Eukaryota</taxon>
        <taxon>Viridiplantae</taxon>
        <taxon>Streptophyta</taxon>
        <taxon>Embryophyta</taxon>
        <taxon>Tracheophyta</taxon>
        <taxon>Spermatophyta</taxon>
        <taxon>Magnoliopsida</taxon>
        <taxon>eudicotyledons</taxon>
        <taxon>Gunneridae</taxon>
        <taxon>Pentapetalae</taxon>
        <taxon>rosids</taxon>
        <taxon>malvids</taxon>
        <taxon>Brassicales</taxon>
        <taxon>Brassicaceae</taxon>
        <taxon>Arabideae</taxon>
        <taxon>Arabis</taxon>
    </lineage>
</organism>
<dbReference type="OMA" id="NHEEDDN"/>
<dbReference type="InterPro" id="IPR053781">
    <property type="entry name" value="F-box_AtFBL13-like"/>
</dbReference>
<dbReference type="SUPFAM" id="SSF81383">
    <property type="entry name" value="F-box domain"/>
    <property type="match status" value="1"/>
</dbReference>
<evidence type="ECO:0000259" key="1">
    <source>
        <dbReference type="PROSITE" id="PS50181"/>
    </source>
</evidence>
<dbReference type="SMART" id="SM00256">
    <property type="entry name" value="FBOX"/>
    <property type="match status" value="1"/>
</dbReference>
<dbReference type="SUPFAM" id="SSF52047">
    <property type="entry name" value="RNI-like"/>
    <property type="match status" value="1"/>
</dbReference>
<dbReference type="PROSITE" id="PS50181">
    <property type="entry name" value="FBOX"/>
    <property type="match status" value="1"/>
</dbReference>
<dbReference type="eggNOG" id="ENOG502SR4H">
    <property type="taxonomic scope" value="Eukaryota"/>
</dbReference>
<dbReference type="InterPro" id="IPR055411">
    <property type="entry name" value="LRR_FXL15/At3g58940/PEG3-like"/>
</dbReference>
<proteinExistence type="predicted"/>
<gene>
    <name evidence="2" type="ordered locus">AALP_Aa5g108000</name>
</gene>
<dbReference type="InterPro" id="IPR055294">
    <property type="entry name" value="FBL60-like"/>
</dbReference>
<dbReference type="InterPro" id="IPR036047">
    <property type="entry name" value="F-box-like_dom_sf"/>
</dbReference>
<accession>A0A087GWA6</accession>